<organism evidence="1 2">
    <name type="scientific">Holotrichia oblita</name>
    <name type="common">Chafer beetle</name>
    <dbReference type="NCBI Taxonomy" id="644536"/>
    <lineage>
        <taxon>Eukaryota</taxon>
        <taxon>Metazoa</taxon>
        <taxon>Ecdysozoa</taxon>
        <taxon>Arthropoda</taxon>
        <taxon>Hexapoda</taxon>
        <taxon>Insecta</taxon>
        <taxon>Pterygota</taxon>
        <taxon>Neoptera</taxon>
        <taxon>Endopterygota</taxon>
        <taxon>Coleoptera</taxon>
        <taxon>Polyphaga</taxon>
        <taxon>Scarabaeiformia</taxon>
        <taxon>Scarabaeidae</taxon>
        <taxon>Melolonthinae</taxon>
        <taxon>Holotrichia</taxon>
    </lineage>
</organism>
<dbReference type="Proteomes" id="UP001056778">
    <property type="component" value="Chromosome 5"/>
</dbReference>
<name>A0ACB9T3M3_HOLOL</name>
<proteinExistence type="predicted"/>
<evidence type="ECO:0000313" key="1">
    <source>
        <dbReference type="EMBL" id="KAI4461388.1"/>
    </source>
</evidence>
<gene>
    <name evidence="1" type="ORF">MML48_5g00005718</name>
</gene>
<protein>
    <submittedName>
        <fullName evidence="1">Myelin transcription factor 1-related</fullName>
    </submittedName>
</protein>
<reference evidence="1" key="1">
    <citation type="submission" date="2022-04" db="EMBL/GenBank/DDBJ databases">
        <title>Chromosome-scale genome assembly of Holotrichia oblita Faldermann.</title>
        <authorList>
            <person name="Rongchong L."/>
        </authorList>
    </citation>
    <scope>NUCLEOTIDE SEQUENCE</scope>
    <source>
        <strain evidence="1">81SQS9</strain>
    </source>
</reference>
<evidence type="ECO:0000313" key="2">
    <source>
        <dbReference type="Proteomes" id="UP001056778"/>
    </source>
</evidence>
<sequence>MTDMSRVRCPECSCCRRKADALPYYGSPYLRNDAIEGAMKPGEYRSNRALCFPQLKKRKLDESEVMATNKPLQKSQEMSEEKRRKKLEETKSELDPAKLIVLPQKKRVLPNQSGGSPARKNQKTSGATTSQQDETAADENLIRETEAALKSLSGSWSGHRGTTYKEESPPFENLFAEKKPCTKLSPSSSSGSSTDNSCSLKDVITLRDQHDEPDKESKPIKIKQEIIDPKPDDCCQYKKSKVVKTEPAQYEPPDFNELVDDSSNELEIDMSEAASDKTETDEKSDRKKDEEDKRFSDESQQSVYHPFPRPTVSNASPFSTTSAFRPPTQTTASKTVNPLGPYPAEATFVGYPQNLINQEDKNKPTINLMQLKPSEPEVSITAVPIKASVASPEAVNKQYTILQPASVSSRAASALQEAVREGIPTVSAVVSSSTTDTKITTPSMSMSPSSIGRDTLNDNYNEDINCAFILHILHNKEQLGNRAALYGHFNFESFVVISILQICSNRAMSTSFAHFVRLNTSLDICSLPDGSKCPTPGCTGQGHVTGLYSHHRSLSGCPRKDKVTPEIASCQSEYSSSYEGKQTSMSSSEDVKPTYLVGYGSSETDSSKDYDSYYKHMKETMKIPKTEITTPNSCCSVSGNRGEMLIPKTEANTCRSPSTNMRSTYDSYLNQDSNSSSMSSAENISTRVPPNQMHHAVLPQHAQQTYAIDDSRQNQISHRSPYHQSPMSEDMYPRSDIRSYTDMTDPLSNGIARPVVTYSNEMNRSYESSLANSNHRPYDPGTATAFERYESSSNQCGPLQQGLIPPRVPPQGMYGYTMDDQQEQRYQQEAVQQHPLAVASANAVGMMKTEADQESSGPLYPSSDNSPQYQNGHGDPVPVPPGFVAQRDEQTEPVDFSTANEPVNFSGVRPVATFAGPVLAPGSGYSRESTPDSGGSHYMEAYRDPTGYGPMSPHPGYGMTTVAADYPSNPYTPYPASGYSCAGGYPGAVTTGYPAPPGGYSPSPCYSMPPPQHTMSQHDKQTNKDGSLSGCPRADRSQIQAHSQELKCPTPGCDGSGHVTGNYSSHRSLSGCPRANKPKSKPRDGQDSEPLSASGCPIANRNKMRVLESGGTVEQHKAAVAAATAMKFEGVNCPTPGCDGTGHINGSFLTHRSLSGCPVAGQTVKKTKYADEMPFYSKGYTGMENPGGGEDLMTLEAEITELQRENARVESQMLKLKSDINAMESHLSHGEKYRSLSYILALNWQLHLTPSFIFTSDIVKKQSDYTKTFPSGNPDDLAAQQQLERILRKLEEQRHHPAGTR</sequence>
<keyword evidence="2" id="KW-1185">Reference proteome</keyword>
<dbReference type="EMBL" id="CM043019">
    <property type="protein sequence ID" value="KAI4461388.1"/>
    <property type="molecule type" value="Genomic_DNA"/>
</dbReference>
<accession>A0ACB9T3M3</accession>
<comment type="caution">
    <text evidence="1">The sequence shown here is derived from an EMBL/GenBank/DDBJ whole genome shotgun (WGS) entry which is preliminary data.</text>
</comment>